<gene>
    <name evidence="1" type="ordered locus">XCV4331</name>
</gene>
<protein>
    <submittedName>
        <fullName evidence="1">Putative secreted protein</fullName>
    </submittedName>
</protein>
<reference evidence="1 2" key="1">
    <citation type="journal article" date="2005" name="J. Bacteriol.">
        <title>Insights into genome plasticity and pathogenicity of the plant pathogenic Bacterium Xanthomonas campestris pv. vesicatoria revealed by the complete genome sequence.</title>
        <authorList>
            <person name="Thieme F."/>
            <person name="Koebnik R."/>
            <person name="Bekel T."/>
            <person name="Berger C."/>
            <person name="Boch J."/>
            <person name="Buettner D."/>
            <person name="Caldana C."/>
            <person name="Gaigalat L."/>
            <person name="Goesmann A."/>
            <person name="Kay S."/>
            <person name="Kirchner O."/>
            <person name="Lanz C."/>
            <person name="Linke B."/>
            <person name="McHardy A.C."/>
            <person name="Meyer F."/>
            <person name="Mittenhuber G."/>
            <person name="Nies D.H."/>
            <person name="Niesbach-Kloesgen U."/>
            <person name="Patschkowski T."/>
            <person name="Rueckert C."/>
            <person name="Rupp O."/>
            <person name="Schneicker S."/>
            <person name="Schuster S.C."/>
            <person name="Vorhoelter F.J."/>
            <person name="Weber E."/>
            <person name="Puehler A."/>
            <person name="Bonas U."/>
            <person name="Bartels D."/>
            <person name="Kaiser O."/>
        </authorList>
    </citation>
    <scope>NUCLEOTIDE SEQUENCE [LARGE SCALE GENOMIC DNA]</scope>
    <source>
        <strain evidence="1 2">85-10</strain>
    </source>
</reference>
<dbReference type="KEGG" id="xcv:XCV4331"/>
<dbReference type="HOGENOM" id="CLU_3031369_0_0_6"/>
<name>Q3BMF1_XANE5</name>
<sequence length="55" mass="5929">MTVCIATVGQLSLQRPAMAANVMRDHQKRERTPAMPVCCMQACEATTSGLRHAGV</sequence>
<evidence type="ECO:0000313" key="1">
    <source>
        <dbReference type="EMBL" id="CAJ26062.1"/>
    </source>
</evidence>
<proteinExistence type="predicted"/>
<evidence type="ECO:0000313" key="2">
    <source>
        <dbReference type="Proteomes" id="UP000007069"/>
    </source>
</evidence>
<dbReference type="AlphaFoldDB" id="Q3BMF1"/>
<organism evidence="2">
    <name type="scientific">Xanthomonas euvesicatoria pv. vesicatoria (strain 85-10)</name>
    <name type="common">Xanthomonas campestris pv. vesicatoria</name>
    <dbReference type="NCBI Taxonomy" id="316273"/>
    <lineage>
        <taxon>Bacteria</taxon>
        <taxon>Pseudomonadati</taxon>
        <taxon>Pseudomonadota</taxon>
        <taxon>Gammaproteobacteria</taxon>
        <taxon>Lysobacterales</taxon>
        <taxon>Lysobacteraceae</taxon>
        <taxon>Xanthomonas</taxon>
    </lineage>
</organism>
<dbReference type="Proteomes" id="UP000007069">
    <property type="component" value="Chromosome"/>
</dbReference>
<accession>Q3BMF1</accession>
<dbReference type="EMBL" id="AM039952">
    <property type="protein sequence ID" value="CAJ26062.1"/>
    <property type="molecule type" value="Genomic_DNA"/>
</dbReference>